<gene>
    <name evidence="4" type="ORF">D9615_002341</name>
</gene>
<name>A0A8H5M9W6_9AGAR</name>
<evidence type="ECO:0000256" key="3">
    <source>
        <dbReference type="SAM" id="Phobius"/>
    </source>
</evidence>
<dbReference type="AlphaFoldDB" id="A0A8H5M9W6"/>
<comment type="cofactor">
    <cofactor evidence="1">
        <name>Zn(2+)</name>
        <dbReference type="ChEBI" id="CHEBI:29105"/>
    </cofactor>
</comment>
<proteinExistence type="inferred from homology"/>
<dbReference type="GO" id="GO:0046872">
    <property type="term" value="F:metal ion binding"/>
    <property type="evidence" value="ECO:0007669"/>
    <property type="project" value="UniProtKB-UniRule"/>
</dbReference>
<dbReference type="Proteomes" id="UP000565441">
    <property type="component" value="Unassembled WGS sequence"/>
</dbReference>
<feature type="region of interest" description="Disordered" evidence="2">
    <location>
        <begin position="37"/>
        <end position="58"/>
    </location>
</feature>
<comment type="caution">
    <text evidence="4">The sequence shown here is derived from an EMBL/GenBank/DDBJ whole genome shotgun (WGS) entry which is preliminary data.</text>
</comment>
<dbReference type="PROSITE" id="PS51365">
    <property type="entry name" value="RENAL_DIPEPTIDASE_2"/>
    <property type="match status" value="1"/>
</dbReference>
<accession>A0A8H5M9W6</accession>
<dbReference type="EC" id="3.4.13.19" evidence="1"/>
<feature type="region of interest" description="Disordered" evidence="2">
    <location>
        <begin position="99"/>
        <end position="123"/>
    </location>
</feature>
<dbReference type="InterPro" id="IPR008257">
    <property type="entry name" value="Pept_M19"/>
</dbReference>
<evidence type="ECO:0000256" key="2">
    <source>
        <dbReference type="SAM" id="MobiDB-lite"/>
    </source>
</evidence>
<dbReference type="EMBL" id="JAACJP010000003">
    <property type="protein sequence ID" value="KAF5386137.1"/>
    <property type="molecule type" value="Genomic_DNA"/>
</dbReference>
<dbReference type="PANTHER" id="PTHR10443">
    <property type="entry name" value="MICROSOMAL DIPEPTIDASE"/>
    <property type="match status" value="1"/>
</dbReference>
<keyword evidence="3" id="KW-0812">Transmembrane</keyword>
<keyword evidence="1" id="KW-0479">Metal-binding</keyword>
<dbReference type="InterPro" id="IPR032466">
    <property type="entry name" value="Metal_Hydrolase"/>
</dbReference>
<evidence type="ECO:0000256" key="1">
    <source>
        <dbReference type="RuleBase" id="RU341113"/>
    </source>
</evidence>
<feature type="transmembrane region" description="Helical" evidence="3">
    <location>
        <begin position="139"/>
        <end position="159"/>
    </location>
</feature>
<keyword evidence="1" id="KW-0224">Dipeptidase</keyword>
<keyword evidence="3" id="KW-1133">Transmembrane helix</keyword>
<feature type="compositionally biased region" description="Low complexity" evidence="2">
    <location>
        <begin position="37"/>
        <end position="56"/>
    </location>
</feature>
<dbReference type="OrthoDB" id="445695at2759"/>
<dbReference type="Gene3D" id="3.20.20.140">
    <property type="entry name" value="Metal-dependent hydrolases"/>
    <property type="match status" value="1"/>
</dbReference>
<dbReference type="GO" id="GO:0006508">
    <property type="term" value="P:proteolysis"/>
    <property type="evidence" value="ECO:0007669"/>
    <property type="project" value="UniProtKB-KW"/>
</dbReference>
<dbReference type="Pfam" id="PF01244">
    <property type="entry name" value="Peptidase_M19"/>
    <property type="match status" value="1"/>
</dbReference>
<keyword evidence="1" id="KW-0645">Protease</keyword>
<reference evidence="4 5" key="1">
    <citation type="journal article" date="2020" name="ISME J.">
        <title>Uncovering the hidden diversity of litter-decomposition mechanisms in mushroom-forming fungi.</title>
        <authorList>
            <person name="Floudas D."/>
            <person name="Bentzer J."/>
            <person name="Ahren D."/>
            <person name="Johansson T."/>
            <person name="Persson P."/>
            <person name="Tunlid A."/>
        </authorList>
    </citation>
    <scope>NUCLEOTIDE SEQUENCE [LARGE SCALE GENOMIC DNA]</scope>
    <source>
        <strain evidence="4 5">CBS 661.87</strain>
    </source>
</reference>
<dbReference type="GO" id="GO:0070573">
    <property type="term" value="F:metallodipeptidase activity"/>
    <property type="evidence" value="ECO:0007669"/>
    <property type="project" value="InterPro"/>
</dbReference>
<evidence type="ECO:0000313" key="4">
    <source>
        <dbReference type="EMBL" id="KAF5386137.1"/>
    </source>
</evidence>
<keyword evidence="1" id="KW-0378">Hydrolase</keyword>
<dbReference type="SUPFAM" id="SSF51556">
    <property type="entry name" value="Metallo-dependent hydrolases"/>
    <property type="match status" value="1"/>
</dbReference>
<keyword evidence="5" id="KW-1185">Reference proteome</keyword>
<sequence length="545" mass="59538">MYFNLFIHTTFSVLPHQNFSFQGYRVARWLTSSSMARSRSSSRSSNSSSDSSSSGSRYKRPWYKRIWSRSSKSDRSSKAVKAAGVIGLAQALLSSSATMSSQTTSTENSPLLAGPRPYHDEDNGQVKATHCEANPRTRGIIWGILTVLFVAGLVLLVGFQHLLADRFYPLFGLLPKDPMLAALAILDKAPVIDGHIDLPIITRAMFANNASAIDLESRMPEHVDIPRLRQGRVGGFFWGIYMACSPSEEEGEDFMTATWSVRDTLEQIDIARMLMEKYPKTFQFATGSDDIKSAIKNGKVASLMGVEGGHQLGNSLAVLRQYHALGVRYVTLTHTCHNAFADSCGFQPGIIPRHGGLSSLGRTLIDEMNRLGVLVDLSHTSDATAAQALNQSKAPVIWSHSSARAIHDVPHNVPDDVLRLVGTGEGQKDAVVMVNFAPFFVAQPGEANVEAVADHVDHIASVAGKKHVGLGSDYDGINSVPVGLEDIAELYKRGWNKYELAGLTGANLLRVFEGAEKVAQELQAAGQQPAYDLYEKRRDIPRIEL</sequence>
<dbReference type="PANTHER" id="PTHR10443:SF12">
    <property type="entry name" value="DIPEPTIDASE"/>
    <property type="match status" value="1"/>
</dbReference>
<evidence type="ECO:0000313" key="5">
    <source>
        <dbReference type="Proteomes" id="UP000565441"/>
    </source>
</evidence>
<keyword evidence="3" id="KW-0472">Membrane</keyword>
<organism evidence="4 5">
    <name type="scientific">Tricholomella constricta</name>
    <dbReference type="NCBI Taxonomy" id="117010"/>
    <lineage>
        <taxon>Eukaryota</taxon>
        <taxon>Fungi</taxon>
        <taxon>Dikarya</taxon>
        <taxon>Basidiomycota</taxon>
        <taxon>Agaricomycotina</taxon>
        <taxon>Agaricomycetes</taxon>
        <taxon>Agaricomycetidae</taxon>
        <taxon>Agaricales</taxon>
        <taxon>Tricholomatineae</taxon>
        <taxon>Lyophyllaceae</taxon>
        <taxon>Tricholomella</taxon>
    </lineage>
</organism>
<keyword evidence="1" id="KW-0862">Zinc</keyword>
<protein>
    <recommendedName>
        <fullName evidence="1">Dipeptidase</fullName>
        <ecNumber evidence="1">3.4.13.19</ecNumber>
    </recommendedName>
</protein>
<dbReference type="CDD" id="cd01301">
    <property type="entry name" value="rDP_like"/>
    <property type="match status" value="1"/>
</dbReference>
<keyword evidence="1" id="KW-0482">Metalloprotease</keyword>
<comment type="similarity">
    <text evidence="1">Belongs to the metallo-dependent hydrolases superfamily. Peptidase M19 family.</text>
</comment>
<comment type="catalytic activity">
    <reaction evidence="1">
        <text>an L-aminoacyl-L-amino acid + H2O = 2 an L-alpha-amino acid</text>
        <dbReference type="Rhea" id="RHEA:48940"/>
        <dbReference type="ChEBI" id="CHEBI:15377"/>
        <dbReference type="ChEBI" id="CHEBI:59869"/>
        <dbReference type="ChEBI" id="CHEBI:77460"/>
        <dbReference type="EC" id="3.4.13.19"/>
    </reaction>
</comment>